<keyword evidence="8 13" id="KW-0472">Membrane</keyword>
<dbReference type="GeneTree" id="ENSGT00940000156795"/>
<keyword evidence="11" id="KW-0325">Glycoprotein</keyword>
<evidence type="ECO:0000256" key="5">
    <source>
        <dbReference type="ARBA" id="ARBA00022729"/>
    </source>
</evidence>
<dbReference type="AlphaFoldDB" id="A0A8C2TFB1"/>
<dbReference type="FunFam" id="4.10.1240.10:FF:000025">
    <property type="entry name" value="Corticotropin releasing hormone receptor 2"/>
    <property type="match status" value="1"/>
</dbReference>
<dbReference type="FunFam" id="1.20.1070.10:FF:000021">
    <property type="entry name" value="Corticotropin releasing factor receptor 2"/>
    <property type="match status" value="1"/>
</dbReference>
<evidence type="ECO:0000256" key="8">
    <source>
        <dbReference type="ARBA" id="ARBA00023136"/>
    </source>
</evidence>
<evidence type="ECO:0000256" key="1">
    <source>
        <dbReference type="ARBA" id="ARBA00004651"/>
    </source>
</evidence>
<evidence type="ECO:0000259" key="15">
    <source>
        <dbReference type="PROSITE" id="PS50261"/>
    </source>
</evidence>
<feature type="transmembrane region" description="Helical" evidence="13">
    <location>
        <begin position="371"/>
        <end position="391"/>
    </location>
</feature>
<evidence type="ECO:0000256" key="7">
    <source>
        <dbReference type="ARBA" id="ARBA00023040"/>
    </source>
</evidence>
<dbReference type="SUPFAM" id="SSF111418">
    <property type="entry name" value="Hormone receptor domain"/>
    <property type="match status" value="1"/>
</dbReference>
<feature type="transmembrane region" description="Helical" evidence="13">
    <location>
        <begin position="288"/>
        <end position="307"/>
    </location>
</feature>
<evidence type="ECO:0000313" key="17">
    <source>
        <dbReference type="Proteomes" id="UP000694412"/>
    </source>
</evidence>
<evidence type="ECO:0000256" key="3">
    <source>
        <dbReference type="ARBA" id="ARBA00022475"/>
    </source>
</evidence>
<evidence type="ECO:0000256" key="13">
    <source>
        <dbReference type="SAM" id="Phobius"/>
    </source>
</evidence>
<dbReference type="GO" id="GO:0060291">
    <property type="term" value="P:long-term synaptic potentiation"/>
    <property type="evidence" value="ECO:0007669"/>
    <property type="project" value="TreeGrafter"/>
</dbReference>
<keyword evidence="9" id="KW-1015">Disulfide bond</keyword>
<evidence type="ECO:0000256" key="10">
    <source>
        <dbReference type="ARBA" id="ARBA00023170"/>
    </source>
</evidence>
<evidence type="ECO:0000256" key="12">
    <source>
        <dbReference type="ARBA" id="ARBA00023224"/>
    </source>
</evidence>
<feature type="transmembrane region" description="Helical" evidence="13">
    <location>
        <begin position="216"/>
        <end position="235"/>
    </location>
</feature>
<dbReference type="PRINTS" id="PR01281">
    <property type="entry name" value="CRFRECEPTOR2"/>
</dbReference>
<dbReference type="InterPro" id="IPR017981">
    <property type="entry name" value="GPCR_2-like_7TM"/>
</dbReference>
<dbReference type="Gene3D" id="1.20.1070.10">
    <property type="entry name" value="Rhodopsin 7-helix transmembrane proteins"/>
    <property type="match status" value="1"/>
</dbReference>
<dbReference type="InterPro" id="IPR000832">
    <property type="entry name" value="GPCR_2_secretin-like"/>
</dbReference>
<feature type="transmembrane region" description="Helical" evidence="13">
    <location>
        <begin position="403"/>
        <end position="425"/>
    </location>
</feature>
<dbReference type="Gene3D" id="4.10.1240.10">
    <property type="entry name" value="GPCR, family 2, extracellular hormone receptor domain"/>
    <property type="match status" value="1"/>
</dbReference>
<keyword evidence="5" id="KW-0732">Signal</keyword>
<evidence type="ECO:0000256" key="2">
    <source>
        <dbReference type="ARBA" id="ARBA00005314"/>
    </source>
</evidence>
<accession>A0A8C2TFB1</accession>
<keyword evidence="4 13" id="KW-0812">Transmembrane</keyword>
<dbReference type="GO" id="GO:0007166">
    <property type="term" value="P:cell surface receptor signaling pathway"/>
    <property type="evidence" value="ECO:0007669"/>
    <property type="project" value="InterPro"/>
</dbReference>
<dbReference type="Proteomes" id="UP000694412">
    <property type="component" value="Chromosome 2"/>
</dbReference>
<evidence type="ECO:0000313" key="16">
    <source>
        <dbReference type="Ensembl" id="ENSCJPP00005012804.1"/>
    </source>
</evidence>
<dbReference type="PROSITE" id="PS50227">
    <property type="entry name" value="G_PROTEIN_RECEP_F2_3"/>
    <property type="match status" value="1"/>
</dbReference>
<feature type="transmembrane region" description="Helical" evidence="13">
    <location>
        <begin position="74"/>
        <end position="92"/>
    </location>
</feature>
<feature type="transmembrane region" description="Helical" evidence="13">
    <location>
        <begin position="329"/>
        <end position="350"/>
    </location>
</feature>
<dbReference type="GO" id="GO:0017046">
    <property type="term" value="F:peptide hormone binding"/>
    <property type="evidence" value="ECO:0007669"/>
    <property type="project" value="TreeGrafter"/>
</dbReference>
<keyword evidence="17" id="KW-1185">Reference proteome</keyword>
<dbReference type="SMART" id="SM00008">
    <property type="entry name" value="HormR"/>
    <property type="match status" value="1"/>
</dbReference>
<sequence length="474" mass="54276">MISPPSPLYSTVNNPSSLRSTKGPFLILELCPTRSASPQPIVPPSVICFPPPASLFGSSSSLCSYSSLPSNHPILLFLVLLSCAFSAASFSLSVSFCHSEGLYCNATTDQIGTCWPRASAGKLVERPCPEFFNGIKYNTTRNAYRECLGNGTWASKINYSQCEPILDDKRKYAHHYKIALIINYLGHCISVGALIVAFMLFLCLRSIRCLRNIIHWNLITTFILRNVMWFLLQMIDHNIHESNEPWCRCITTVYNYFVVTNFFWMFVEGCYLHTAIVMTYSTDKLRKWVFLFIGWCIPCPIIIAWAIGKLYYENEQCWFGKEPGKYIDYIYQGPVILVLLINFVFLFNIVRILMTKLRASTTSETIQYRKAVKATLVLLPLLGITYMLFFVNPGEDDISQIVFIYFNSFLQSFQGFFVSVFYCFLNGEVRSAARKRWHRWQDHHSLRVRVARAMSIPTSPTRISFHSIKQTAAV</sequence>
<evidence type="ECO:0000256" key="6">
    <source>
        <dbReference type="ARBA" id="ARBA00022989"/>
    </source>
</evidence>
<dbReference type="GO" id="GO:0015056">
    <property type="term" value="F:corticotrophin-releasing factor receptor activity"/>
    <property type="evidence" value="ECO:0007669"/>
    <property type="project" value="TreeGrafter"/>
</dbReference>
<proteinExistence type="inferred from homology"/>
<evidence type="ECO:0000259" key="14">
    <source>
        <dbReference type="PROSITE" id="PS50227"/>
    </source>
</evidence>
<reference evidence="16" key="3">
    <citation type="submission" date="2025-09" db="UniProtKB">
        <authorList>
            <consortium name="Ensembl"/>
        </authorList>
    </citation>
    <scope>IDENTIFICATION</scope>
</reference>
<dbReference type="GO" id="GO:0030425">
    <property type="term" value="C:dendrite"/>
    <property type="evidence" value="ECO:0007669"/>
    <property type="project" value="TreeGrafter"/>
</dbReference>
<dbReference type="PROSITE" id="PS50261">
    <property type="entry name" value="G_PROTEIN_RECEP_F2_4"/>
    <property type="match status" value="1"/>
</dbReference>
<dbReference type="InterPro" id="IPR001879">
    <property type="entry name" value="GPCR_2_extracellular_dom"/>
</dbReference>
<dbReference type="SUPFAM" id="SSF81321">
    <property type="entry name" value="Family A G protein-coupled receptor-like"/>
    <property type="match status" value="1"/>
</dbReference>
<dbReference type="InterPro" id="IPR003053">
    <property type="entry name" value="GPCR_2_CRF2_rcpt"/>
</dbReference>
<feature type="transmembrane region" description="Helical" evidence="13">
    <location>
        <begin position="255"/>
        <end position="276"/>
    </location>
</feature>
<dbReference type="PANTHER" id="PTHR45620">
    <property type="entry name" value="PDF RECEPTOR-LIKE PROTEIN-RELATED"/>
    <property type="match status" value="1"/>
</dbReference>
<dbReference type="PRINTS" id="PR01279">
    <property type="entry name" value="CRFRECEPTOR"/>
</dbReference>
<protein>
    <submittedName>
        <fullName evidence="16">Corticotropin releasing hormone receptor 2</fullName>
    </submittedName>
</protein>
<dbReference type="PANTHER" id="PTHR45620:SF19">
    <property type="entry name" value="CORTICOTROPIN-RELEASING FACTOR RECEPTOR 2"/>
    <property type="match status" value="1"/>
</dbReference>
<dbReference type="GO" id="GO:0007188">
    <property type="term" value="P:adenylate cyclase-modulating G protein-coupled receptor signaling pathway"/>
    <property type="evidence" value="ECO:0007669"/>
    <property type="project" value="TreeGrafter"/>
</dbReference>
<gene>
    <name evidence="16" type="primary">CRHR2</name>
</gene>
<evidence type="ECO:0000256" key="4">
    <source>
        <dbReference type="ARBA" id="ARBA00022692"/>
    </source>
</evidence>
<dbReference type="Pfam" id="PF00002">
    <property type="entry name" value="7tm_2"/>
    <property type="match status" value="1"/>
</dbReference>
<dbReference type="InterPro" id="IPR017983">
    <property type="entry name" value="GPCR_2_secretin-like_CS"/>
</dbReference>
<dbReference type="CDD" id="cd15446">
    <property type="entry name" value="7tmB1_CRF-R2"/>
    <property type="match status" value="1"/>
</dbReference>
<dbReference type="Pfam" id="PF02793">
    <property type="entry name" value="HRM"/>
    <property type="match status" value="1"/>
</dbReference>
<organism evidence="16 17">
    <name type="scientific">Coturnix japonica</name>
    <name type="common">Japanese quail</name>
    <name type="synonym">Coturnix coturnix japonica</name>
    <dbReference type="NCBI Taxonomy" id="93934"/>
    <lineage>
        <taxon>Eukaryota</taxon>
        <taxon>Metazoa</taxon>
        <taxon>Chordata</taxon>
        <taxon>Craniata</taxon>
        <taxon>Vertebrata</taxon>
        <taxon>Euteleostomi</taxon>
        <taxon>Archelosauria</taxon>
        <taxon>Archosauria</taxon>
        <taxon>Dinosauria</taxon>
        <taxon>Saurischia</taxon>
        <taxon>Theropoda</taxon>
        <taxon>Coelurosauria</taxon>
        <taxon>Aves</taxon>
        <taxon>Neognathae</taxon>
        <taxon>Galloanserae</taxon>
        <taxon>Galliformes</taxon>
        <taxon>Phasianidae</taxon>
        <taxon>Perdicinae</taxon>
        <taxon>Coturnix</taxon>
    </lineage>
</organism>
<keyword evidence="6 13" id="KW-1133">Transmembrane helix</keyword>
<name>A0A8C2TFB1_COTJA</name>
<keyword evidence="12" id="KW-0807">Transducer</keyword>
<keyword evidence="7" id="KW-0297">G-protein coupled receptor</keyword>
<dbReference type="InterPro" id="IPR003051">
    <property type="entry name" value="GPCR_2_CRF_rcpt"/>
</dbReference>
<keyword evidence="10" id="KW-0675">Receptor</keyword>
<dbReference type="GO" id="GO:0043679">
    <property type="term" value="C:axon terminus"/>
    <property type="evidence" value="ECO:0007669"/>
    <property type="project" value="TreeGrafter"/>
</dbReference>
<dbReference type="PROSITE" id="PS00650">
    <property type="entry name" value="G_PROTEIN_RECEP_F2_2"/>
    <property type="match status" value="1"/>
</dbReference>
<feature type="domain" description="G-protein coupled receptors family 2 profile 1" evidence="14">
    <location>
        <begin position="82"/>
        <end position="166"/>
    </location>
</feature>
<dbReference type="Ensembl" id="ENSCJPT00005018482.1">
    <property type="protein sequence ID" value="ENSCJPP00005012804.1"/>
    <property type="gene ID" value="ENSCJPG00005010734.1"/>
</dbReference>
<comment type="similarity">
    <text evidence="2">Belongs to the G-protein coupled receptor 2 family.</text>
</comment>
<dbReference type="GO" id="GO:0005886">
    <property type="term" value="C:plasma membrane"/>
    <property type="evidence" value="ECO:0007669"/>
    <property type="project" value="UniProtKB-SubCell"/>
</dbReference>
<dbReference type="GO" id="GO:0043404">
    <property type="term" value="F:corticotropin-releasing hormone receptor activity"/>
    <property type="evidence" value="ECO:0007669"/>
    <property type="project" value="TreeGrafter"/>
</dbReference>
<dbReference type="GO" id="GO:0008528">
    <property type="term" value="F:G protein-coupled peptide receptor activity"/>
    <property type="evidence" value="ECO:0007669"/>
    <property type="project" value="TreeGrafter"/>
</dbReference>
<dbReference type="InterPro" id="IPR036445">
    <property type="entry name" value="GPCR_2_extracell_dom_sf"/>
</dbReference>
<evidence type="ECO:0000256" key="9">
    <source>
        <dbReference type="ARBA" id="ARBA00023157"/>
    </source>
</evidence>
<evidence type="ECO:0000256" key="11">
    <source>
        <dbReference type="ARBA" id="ARBA00023180"/>
    </source>
</evidence>
<reference evidence="16" key="2">
    <citation type="submission" date="2025-08" db="UniProtKB">
        <authorList>
            <consortium name="Ensembl"/>
        </authorList>
    </citation>
    <scope>IDENTIFICATION</scope>
</reference>
<keyword evidence="3" id="KW-1003">Cell membrane</keyword>
<feature type="domain" description="G-protein coupled receptors family 2 profile 2" evidence="15">
    <location>
        <begin position="179"/>
        <end position="426"/>
    </location>
</feature>
<reference evidence="16" key="1">
    <citation type="submission" date="2015-11" db="EMBL/GenBank/DDBJ databases">
        <authorList>
            <consortium name="International Coturnix japonica Genome Analysis Consortium"/>
            <person name="Warren W."/>
            <person name="Burt D.W."/>
            <person name="Antin P.B."/>
            <person name="Lanford R."/>
            <person name="Gros J."/>
            <person name="Wilson R.K."/>
        </authorList>
    </citation>
    <scope>NUCLEOTIDE SEQUENCE [LARGE SCALE GENOMIC DNA]</scope>
</reference>
<comment type="subcellular location">
    <subcellularLocation>
        <location evidence="1">Cell membrane</location>
        <topology evidence="1">Multi-pass membrane protein</topology>
    </subcellularLocation>
</comment>
<dbReference type="PRINTS" id="PR00249">
    <property type="entry name" value="GPCRSECRETIN"/>
</dbReference>
<dbReference type="InterPro" id="IPR050332">
    <property type="entry name" value="GPCR_2"/>
</dbReference>
<feature type="transmembrane region" description="Helical" evidence="13">
    <location>
        <begin position="178"/>
        <end position="204"/>
    </location>
</feature>